<accession>Q0UIU4</accession>
<dbReference type="RefSeq" id="XP_001798640.1">
    <property type="nucleotide sequence ID" value="XM_001798588.1"/>
</dbReference>
<evidence type="ECO:0000256" key="1">
    <source>
        <dbReference type="ARBA" id="ARBA00022801"/>
    </source>
</evidence>
<dbReference type="HOGENOM" id="CLU_030130_2_0_1"/>
<dbReference type="PANTHER" id="PTHR43674">
    <property type="entry name" value="NITRILASE C965.09-RELATED"/>
    <property type="match status" value="1"/>
</dbReference>
<dbReference type="Proteomes" id="UP000001055">
    <property type="component" value="Unassembled WGS sequence"/>
</dbReference>
<keyword evidence="1" id="KW-0378">Hydrolase</keyword>
<evidence type="ECO:0000313" key="3">
    <source>
        <dbReference type="EMBL" id="EAT84596.1"/>
    </source>
</evidence>
<dbReference type="Pfam" id="PF00795">
    <property type="entry name" value="CN_hydrolase"/>
    <property type="match status" value="1"/>
</dbReference>
<dbReference type="GeneID" id="5975538"/>
<dbReference type="EMBL" id="CH445336">
    <property type="protein sequence ID" value="EAT84596.1"/>
    <property type="molecule type" value="Genomic_DNA"/>
</dbReference>
<dbReference type="PANTHER" id="PTHR43674:SF16">
    <property type="entry name" value="CARBON-NITROGEN FAMILY, PUTATIVE (AFU_ORTHOLOGUE AFUA_5G02350)-RELATED"/>
    <property type="match status" value="1"/>
</dbReference>
<dbReference type="InParanoid" id="Q0UIU4"/>
<dbReference type="CDD" id="cd07197">
    <property type="entry name" value="nitrilase"/>
    <property type="match status" value="1"/>
</dbReference>
<gene>
    <name evidence="3" type="ORF">SNOG_08320</name>
</gene>
<protein>
    <recommendedName>
        <fullName evidence="2">CN hydrolase domain-containing protein</fullName>
    </recommendedName>
</protein>
<dbReference type="InterPro" id="IPR036526">
    <property type="entry name" value="C-N_Hydrolase_sf"/>
</dbReference>
<evidence type="ECO:0000259" key="2">
    <source>
        <dbReference type="PROSITE" id="PS50263"/>
    </source>
</evidence>
<dbReference type="GO" id="GO:0016787">
    <property type="term" value="F:hydrolase activity"/>
    <property type="evidence" value="ECO:0007669"/>
    <property type="project" value="UniProtKB-KW"/>
</dbReference>
<dbReference type="InterPro" id="IPR050345">
    <property type="entry name" value="Aliph_Amidase/BUP"/>
</dbReference>
<evidence type="ECO:0000313" key="4">
    <source>
        <dbReference type="Proteomes" id="UP000001055"/>
    </source>
</evidence>
<reference evidence="4" key="1">
    <citation type="journal article" date="2007" name="Plant Cell">
        <title>Dothideomycete-plant interactions illuminated by genome sequencing and EST analysis of the wheat pathogen Stagonospora nodorum.</title>
        <authorList>
            <person name="Hane J.K."/>
            <person name="Lowe R.G."/>
            <person name="Solomon P.S."/>
            <person name="Tan K.C."/>
            <person name="Schoch C.L."/>
            <person name="Spatafora J.W."/>
            <person name="Crous P.W."/>
            <person name="Kodira C."/>
            <person name="Birren B.W."/>
            <person name="Galagan J.E."/>
            <person name="Torriani S.F."/>
            <person name="McDonald B.A."/>
            <person name="Oliver R.P."/>
        </authorList>
    </citation>
    <scope>NUCLEOTIDE SEQUENCE [LARGE SCALE GENOMIC DNA]</scope>
    <source>
        <strain evidence="4">SN15 / ATCC MYA-4574 / FGSC 10173</strain>
    </source>
</reference>
<dbReference type="InterPro" id="IPR003010">
    <property type="entry name" value="C-N_Hydrolase"/>
</dbReference>
<dbReference type="PROSITE" id="PS50263">
    <property type="entry name" value="CN_HYDROLASE"/>
    <property type="match status" value="1"/>
</dbReference>
<dbReference type="STRING" id="321614.Q0UIU4"/>
<name>Q0UIU4_PHANO</name>
<dbReference type="SUPFAM" id="SSF56317">
    <property type="entry name" value="Carbon-nitrogen hydrolase"/>
    <property type="match status" value="1"/>
</dbReference>
<organism evidence="3 4">
    <name type="scientific">Phaeosphaeria nodorum (strain SN15 / ATCC MYA-4574 / FGSC 10173)</name>
    <name type="common">Glume blotch fungus</name>
    <name type="synonym">Parastagonospora nodorum</name>
    <dbReference type="NCBI Taxonomy" id="321614"/>
    <lineage>
        <taxon>Eukaryota</taxon>
        <taxon>Fungi</taxon>
        <taxon>Dikarya</taxon>
        <taxon>Ascomycota</taxon>
        <taxon>Pezizomycotina</taxon>
        <taxon>Dothideomycetes</taxon>
        <taxon>Pleosporomycetidae</taxon>
        <taxon>Pleosporales</taxon>
        <taxon>Pleosporineae</taxon>
        <taxon>Phaeosphaeriaceae</taxon>
        <taxon>Parastagonospora</taxon>
    </lineage>
</organism>
<proteinExistence type="predicted"/>
<feature type="domain" description="CN hydrolase" evidence="2">
    <location>
        <begin position="1"/>
        <end position="283"/>
    </location>
</feature>
<dbReference type="AlphaFoldDB" id="Q0UIU4"/>
<dbReference type="OMA" id="YKIRMDM"/>
<dbReference type="VEuPathDB" id="FungiDB:JI435_083200"/>
<sequence>MAPIVKVAPMQLEHNFNKAANYVRSAAAQGAELAVLPEYHLTSWEPKDPGFVGLCDQWEVYLRKYRDLAKECGICIVPGTIVESHRDADKEEDKLLNSRQILNVPFNSDVCYFIDHEGNIAGKYIKKNLWGPERDHLTGSGRDVHEVFDTPIGKVGMLICWDLAFPEAFRELIANGAKIIIIPTFWTLNDCNAAGRALNPTAEALFLESMLTARAFENTCGASPSPTSPPTQLTAILAIVFANAGGPPGLGFCGLSQVTVPFVGALSKLGGSAEGMAVADIDMQVLEDAEANYQVRADLGE</sequence>
<dbReference type="eggNOG" id="KOG0806">
    <property type="taxonomic scope" value="Eukaryota"/>
</dbReference>
<dbReference type="KEGG" id="pno:SNOG_08320"/>
<dbReference type="Gene3D" id="3.60.110.10">
    <property type="entry name" value="Carbon-nitrogen hydrolase"/>
    <property type="match status" value="1"/>
</dbReference>